<feature type="compositionally biased region" description="Polar residues" evidence="1">
    <location>
        <begin position="459"/>
        <end position="472"/>
    </location>
</feature>
<evidence type="ECO:0000256" key="1">
    <source>
        <dbReference type="SAM" id="MobiDB-lite"/>
    </source>
</evidence>
<feature type="compositionally biased region" description="Low complexity" evidence="1">
    <location>
        <begin position="761"/>
        <end position="776"/>
    </location>
</feature>
<feature type="compositionally biased region" description="Basic and acidic residues" evidence="1">
    <location>
        <begin position="18"/>
        <end position="28"/>
    </location>
</feature>
<feature type="compositionally biased region" description="Low complexity" evidence="1">
    <location>
        <begin position="1"/>
        <end position="16"/>
    </location>
</feature>
<feature type="region of interest" description="Disordered" evidence="1">
    <location>
        <begin position="761"/>
        <end position="785"/>
    </location>
</feature>
<protein>
    <submittedName>
        <fullName evidence="2">Uncharacterized protein</fullName>
    </submittedName>
</protein>
<feature type="compositionally biased region" description="Acidic residues" evidence="1">
    <location>
        <begin position="732"/>
        <end position="746"/>
    </location>
</feature>
<feature type="region of interest" description="Disordered" evidence="1">
    <location>
        <begin position="716"/>
        <end position="748"/>
    </location>
</feature>
<name>A0A077QS63_9BASI</name>
<dbReference type="EMBL" id="HG529537">
    <property type="protein sequence ID" value="CDI52385.1"/>
    <property type="molecule type" value="Genomic_DNA"/>
</dbReference>
<reference evidence="2" key="1">
    <citation type="journal article" date="2014" name="Genome Biol. Evol.">
        <title>Gene Loss Rather Than Gene Gain Is Associated with a Host Jump from Monocots to Dicots in the Smut Fungus Melanopsichium pennsylvanicum.</title>
        <authorList>
            <person name="Sharma R."/>
            <person name="Mishra B."/>
            <person name="Runge F."/>
            <person name="Thines M."/>
        </authorList>
    </citation>
    <scope>NUCLEOTIDE SEQUENCE</scope>
    <source>
        <strain evidence="2">4</strain>
    </source>
</reference>
<feature type="region of interest" description="Disordered" evidence="1">
    <location>
        <begin position="529"/>
        <end position="561"/>
    </location>
</feature>
<feature type="compositionally biased region" description="Low complexity" evidence="1">
    <location>
        <begin position="223"/>
        <end position="239"/>
    </location>
</feature>
<accession>A0A077QS63</accession>
<feature type="compositionally biased region" description="Basic and acidic residues" evidence="1">
    <location>
        <begin position="716"/>
        <end position="729"/>
    </location>
</feature>
<organism evidence="2">
    <name type="scientific">Melanopsichium pennsylvanicum 4</name>
    <dbReference type="NCBI Taxonomy" id="1398559"/>
    <lineage>
        <taxon>Eukaryota</taxon>
        <taxon>Fungi</taxon>
        <taxon>Dikarya</taxon>
        <taxon>Basidiomycota</taxon>
        <taxon>Ustilaginomycotina</taxon>
        <taxon>Ustilaginomycetes</taxon>
        <taxon>Ustilaginales</taxon>
        <taxon>Ustilaginaceae</taxon>
        <taxon>Melanopsichium</taxon>
    </lineage>
</organism>
<feature type="region of interest" description="Disordered" evidence="1">
    <location>
        <begin position="84"/>
        <end position="121"/>
    </location>
</feature>
<sequence length="863" mass="94198">MVEDLLNATSALTLSSRPKRDGSSRIDEFQTNTRSRHIVPFQISRHQNQTSAKLLYNPGGTSSPSLPLSISISTGDVAAVICPDMPMYPKRPRQQSPNPGDHSITKPPSAYSKKARHASKPMNNAHEPIVISDSDDHVDVDDIVLKHAEDIESSQTSSHAPLRDMAGRYTYNSPTNPRSSRKPVPSTLKPEPCKTKRNPALSSSASSISAFIALTTAITDNMSASTSSPKVSVSAPKKVTNSKTKKASKEASVQLRKTIEAAKAAGLCSIDLSHISAAGFRLVRRCSFCAESFTKSAAAKVKQEHMSLCAPLNGVARNTALDAIKIDIRSAIEREEADEKRVREERTMLQEVVQDADIVRHEGRASQIAASPKKRGRDAVITKKAIKRTNKPSLYASEERDSPRSANPKLLPARKAMVLAREIADQLFGTHLTPAPDVASNKQERDDAEIKSEALAKPSHSSLYANHPTTPKSGKKRFLASLVDGNADDFDGEVDDIKHLPIISAEHIFASIASPGPQKSPVRALQISRQRRASREHEASFGSPESAHRLESPTLPRTQPFAPSKLAKRQRALDHEQRSQLFGAETTTRSLLDLVKMHRNSESSKLEHRDLDNVLGASQTTAGLKRKANDSDAAHLEVKRNKNETACGDHCSSSTLNSDMYIDDQAADSLQLPLAPDLSTPQIGKHQDHHNRLSSAETQTQDVDLTKGFELHQNVVDKQDRSSETRMNGDEILADTDVDSSEDDDDSRSFLDLLEPLELLPEPIMSPNFSPSESSSTDLDEQDAAGAAYRDRRMLVACGGGAISVDHRRSKCRFKGSLCISQHVDKPASPTHIDRNSSVSNSDPDLVMITDDSQDDPRVSPSL</sequence>
<dbReference type="AlphaFoldDB" id="A0A077QS63"/>
<evidence type="ECO:0000313" key="2">
    <source>
        <dbReference type="EMBL" id="CDI52385.1"/>
    </source>
</evidence>
<proteinExistence type="predicted"/>
<feature type="region of interest" description="Disordered" evidence="1">
    <location>
        <begin position="149"/>
        <end position="201"/>
    </location>
</feature>
<feature type="region of interest" description="Disordered" evidence="1">
    <location>
        <begin position="223"/>
        <end position="245"/>
    </location>
</feature>
<feature type="compositionally biased region" description="Basic and acidic residues" evidence="1">
    <location>
        <begin position="442"/>
        <end position="454"/>
    </location>
</feature>
<feature type="region of interest" description="Disordered" evidence="1">
    <location>
        <begin position="432"/>
        <end position="473"/>
    </location>
</feature>
<feature type="region of interest" description="Disordered" evidence="1">
    <location>
        <begin position="823"/>
        <end position="863"/>
    </location>
</feature>
<feature type="region of interest" description="Disordered" evidence="1">
    <location>
        <begin position="675"/>
        <end position="697"/>
    </location>
</feature>
<feature type="region of interest" description="Disordered" evidence="1">
    <location>
        <begin position="364"/>
        <end position="410"/>
    </location>
</feature>
<feature type="region of interest" description="Disordered" evidence="1">
    <location>
        <begin position="1"/>
        <end position="33"/>
    </location>
</feature>